<dbReference type="AlphaFoldDB" id="A0A9P4N2I5"/>
<organism evidence="1 2">
    <name type="scientific">Lojkania enalia</name>
    <dbReference type="NCBI Taxonomy" id="147567"/>
    <lineage>
        <taxon>Eukaryota</taxon>
        <taxon>Fungi</taxon>
        <taxon>Dikarya</taxon>
        <taxon>Ascomycota</taxon>
        <taxon>Pezizomycotina</taxon>
        <taxon>Dothideomycetes</taxon>
        <taxon>Pleosporomycetidae</taxon>
        <taxon>Pleosporales</taxon>
        <taxon>Pleosporales incertae sedis</taxon>
        <taxon>Lojkania</taxon>
    </lineage>
</organism>
<keyword evidence="2" id="KW-1185">Reference proteome</keyword>
<dbReference type="Proteomes" id="UP000800093">
    <property type="component" value="Unassembled WGS sequence"/>
</dbReference>
<evidence type="ECO:0000313" key="1">
    <source>
        <dbReference type="EMBL" id="KAF2262618.1"/>
    </source>
</evidence>
<evidence type="ECO:0000313" key="2">
    <source>
        <dbReference type="Proteomes" id="UP000800093"/>
    </source>
</evidence>
<dbReference type="EMBL" id="ML986638">
    <property type="protein sequence ID" value="KAF2262618.1"/>
    <property type="molecule type" value="Genomic_DNA"/>
</dbReference>
<name>A0A9P4N2I5_9PLEO</name>
<comment type="caution">
    <text evidence="1">The sequence shown here is derived from an EMBL/GenBank/DDBJ whole genome shotgun (WGS) entry which is preliminary data.</text>
</comment>
<protein>
    <submittedName>
        <fullName evidence="1">Uncharacterized protein</fullName>
    </submittedName>
</protein>
<reference evidence="2" key="1">
    <citation type="journal article" date="2020" name="Stud. Mycol.">
        <title>101 Dothideomycetes genomes: A test case for predicting lifestyles and emergence of pathogens.</title>
        <authorList>
            <person name="Haridas S."/>
            <person name="Albert R."/>
            <person name="Binder M."/>
            <person name="Bloem J."/>
            <person name="LaButti K."/>
            <person name="Salamov A."/>
            <person name="Andreopoulos B."/>
            <person name="Baker S."/>
            <person name="Barry K."/>
            <person name="Bills G."/>
            <person name="Bluhm B."/>
            <person name="Cannon C."/>
            <person name="Castanera R."/>
            <person name="Culley D."/>
            <person name="Daum C."/>
            <person name="Ezra D."/>
            <person name="Gonzalez J."/>
            <person name="Henrissat B."/>
            <person name="Kuo A."/>
            <person name="Liang C."/>
            <person name="Lipzen A."/>
            <person name="Lutzoni F."/>
            <person name="Magnuson J."/>
            <person name="Mondo S."/>
            <person name="Nolan M."/>
            <person name="Ohm R."/>
            <person name="Pangilinan J."/>
            <person name="Park H.-J."/>
            <person name="Ramirez L."/>
            <person name="Alfaro M."/>
            <person name="Sun H."/>
            <person name="Tritt A."/>
            <person name="Yoshinaga Y."/>
            <person name="Zwiers L.-H."/>
            <person name="Turgeon B."/>
            <person name="Goodwin S."/>
            <person name="Spatafora J."/>
            <person name="Crous P."/>
            <person name="Grigoriev I."/>
        </authorList>
    </citation>
    <scope>NUCLEOTIDE SEQUENCE [LARGE SCALE GENOMIC DNA]</scope>
    <source>
        <strain evidence="2">CBS 304.66</strain>
    </source>
</reference>
<accession>A0A9P4N2I5</accession>
<proteinExistence type="predicted"/>
<gene>
    <name evidence="1" type="ORF">CC78DRAFT_582384</name>
</gene>
<sequence>MARIVRLAERGTGKPGQGRILYRGTGSKQSASTCLFRWNVPSRRSRRSMGFDSRPGAAGRRCEWPCCSAIWTYGIYPIHHASRLRYEALLGVLVGEKRNTARTILLTTSHPPRVHDHGATSQALHPPPPWLGKMLGLLDHIWLPREVASTRWNIGCRCKKCILRSEGIEDTVTRSRASQVAVGSP</sequence>